<dbReference type="SUPFAM" id="SSF56281">
    <property type="entry name" value="Metallo-hydrolase/oxidoreductase"/>
    <property type="match status" value="1"/>
</dbReference>
<feature type="compositionally biased region" description="Polar residues" evidence="11">
    <location>
        <begin position="43"/>
        <end position="56"/>
    </location>
</feature>
<evidence type="ECO:0000256" key="3">
    <source>
        <dbReference type="ARBA" id="ARBA00008574"/>
    </source>
</evidence>
<dbReference type="InterPro" id="IPR001594">
    <property type="entry name" value="Palmitoyltrfase_DHHC"/>
</dbReference>
<keyword evidence="16" id="KW-1185">Reference proteome</keyword>
<keyword evidence="9" id="KW-0234">DNA repair</keyword>
<feature type="transmembrane region" description="Helical" evidence="12">
    <location>
        <begin position="590"/>
        <end position="612"/>
    </location>
</feature>
<dbReference type="PANTHER" id="PTHR23240">
    <property type="entry name" value="DNA CROSS-LINK REPAIR PROTEIN PSO2/SNM1-RELATED"/>
    <property type="match status" value="1"/>
</dbReference>
<feature type="domain" description="Palmitoyltransferase DHHC" evidence="13">
    <location>
        <begin position="667"/>
        <end position="791"/>
    </location>
</feature>
<dbReference type="GO" id="GO:0003684">
    <property type="term" value="F:damaged DNA binding"/>
    <property type="evidence" value="ECO:0007669"/>
    <property type="project" value="TreeGrafter"/>
</dbReference>
<protein>
    <submittedName>
        <fullName evidence="15">Dna cross-link repair protein snm1</fullName>
    </submittedName>
</protein>
<dbReference type="OrthoDB" id="262529at2759"/>
<evidence type="ECO:0000256" key="12">
    <source>
        <dbReference type="SAM" id="Phobius"/>
    </source>
</evidence>
<feature type="transmembrane region" description="Helical" evidence="12">
    <location>
        <begin position="559"/>
        <end position="578"/>
    </location>
</feature>
<feature type="region of interest" description="Disordered" evidence="11">
    <location>
        <begin position="502"/>
        <end position="526"/>
    </location>
</feature>
<evidence type="ECO:0000313" key="16">
    <source>
        <dbReference type="Proteomes" id="UP000554482"/>
    </source>
</evidence>
<keyword evidence="6" id="KW-0227">DNA damage</keyword>
<evidence type="ECO:0000256" key="7">
    <source>
        <dbReference type="ARBA" id="ARBA00022989"/>
    </source>
</evidence>
<dbReference type="PANTHER" id="PTHR23240:SF36">
    <property type="entry name" value="DNA CROSS-LINK REPAIR PROTEIN SNM1"/>
    <property type="match status" value="1"/>
</dbReference>
<dbReference type="Gene3D" id="3.60.15.10">
    <property type="entry name" value="Ribonuclease Z/Hydroxyacylglutathione hydrolase-like"/>
    <property type="match status" value="1"/>
</dbReference>
<feature type="compositionally biased region" description="Polar residues" evidence="11">
    <location>
        <begin position="505"/>
        <end position="526"/>
    </location>
</feature>
<evidence type="ECO:0000259" key="14">
    <source>
        <dbReference type="Pfam" id="PF07522"/>
    </source>
</evidence>
<feature type="domain" description="DNA repair metallo-beta-lactamase" evidence="14">
    <location>
        <begin position="355"/>
        <end position="461"/>
    </location>
</feature>
<dbReference type="PROSITE" id="PS50216">
    <property type="entry name" value="DHHC"/>
    <property type="match status" value="1"/>
</dbReference>
<evidence type="ECO:0000256" key="8">
    <source>
        <dbReference type="ARBA" id="ARBA00023136"/>
    </source>
</evidence>
<gene>
    <name evidence="15" type="ORF">FRX31_002709</name>
</gene>
<comment type="subcellular location">
    <subcellularLocation>
        <location evidence="2">Membrane</location>
        <topology evidence="2">Multi-pass membrane protein</topology>
    </subcellularLocation>
    <subcellularLocation>
        <location evidence="1">Nucleus</location>
    </subcellularLocation>
</comment>
<dbReference type="EMBL" id="JABWDY010001071">
    <property type="protein sequence ID" value="KAF5207705.1"/>
    <property type="molecule type" value="Genomic_DNA"/>
</dbReference>
<evidence type="ECO:0000256" key="10">
    <source>
        <dbReference type="ARBA" id="ARBA00023242"/>
    </source>
</evidence>
<feature type="transmembrane region" description="Helical" evidence="12">
    <location>
        <begin position="711"/>
        <end position="734"/>
    </location>
</feature>
<evidence type="ECO:0000256" key="11">
    <source>
        <dbReference type="SAM" id="MobiDB-lite"/>
    </source>
</evidence>
<keyword evidence="8 12" id="KW-0472">Membrane</keyword>
<feature type="compositionally biased region" description="Low complexity" evidence="11">
    <location>
        <begin position="101"/>
        <end position="112"/>
    </location>
</feature>
<dbReference type="GO" id="GO:0016409">
    <property type="term" value="F:palmitoyltransferase activity"/>
    <property type="evidence" value="ECO:0007669"/>
    <property type="project" value="InterPro"/>
</dbReference>
<evidence type="ECO:0000313" key="15">
    <source>
        <dbReference type="EMBL" id="KAF5207705.1"/>
    </source>
</evidence>
<name>A0A7J6XFM3_THATH</name>
<feature type="region of interest" description="Disordered" evidence="11">
    <location>
        <begin position="86"/>
        <end position="129"/>
    </location>
</feature>
<evidence type="ECO:0000256" key="1">
    <source>
        <dbReference type="ARBA" id="ARBA00004123"/>
    </source>
</evidence>
<dbReference type="CDD" id="cd16273">
    <property type="entry name" value="SNM1A-1C-like_MBL-fold"/>
    <property type="match status" value="1"/>
</dbReference>
<dbReference type="GO" id="GO:0005634">
    <property type="term" value="C:nucleus"/>
    <property type="evidence" value="ECO:0007669"/>
    <property type="project" value="UniProtKB-SubCell"/>
</dbReference>
<comment type="similarity">
    <text evidence="3">Belongs to the DHHC palmitoyltransferase family.</text>
</comment>
<dbReference type="Pfam" id="PF01529">
    <property type="entry name" value="DHHC"/>
    <property type="match status" value="1"/>
</dbReference>
<dbReference type="Gene3D" id="3.40.50.12650">
    <property type="match status" value="1"/>
</dbReference>
<dbReference type="Proteomes" id="UP000554482">
    <property type="component" value="Unassembled WGS sequence"/>
</dbReference>
<keyword evidence="10" id="KW-0539">Nucleus</keyword>
<feature type="transmembrane region" description="Helical" evidence="12">
    <location>
        <begin position="754"/>
        <end position="781"/>
    </location>
</feature>
<evidence type="ECO:0000256" key="9">
    <source>
        <dbReference type="ARBA" id="ARBA00023204"/>
    </source>
</evidence>
<keyword evidence="5 12" id="KW-0812">Transmembrane</keyword>
<dbReference type="InterPro" id="IPR011084">
    <property type="entry name" value="DRMBL"/>
</dbReference>
<sequence>MEMEMESFTEENEDDENVSISENLDENGFPSLPISEEEDDESTPTFASDFYSSGTDWSSLVTEKKKNNNKDSEKKLKQTNLFQMWGFKKPDDDNNLKLKSRASSSSLTSSNSKVEERKKMKNQTFSNNKSIGSNQRRVCPFYKKIPGTPFTVDAFRFGLIEGCSAYFLSHFHYDHYGGLSKGWSHGPIYSTPITARLVRMSLSVNPSFIFPLELDVEHNIEGVKVTLLEANHCPGAALIHFRLRDGRCYLHTGDFRACKLMQSYPLLATYPVNLLYLDTTYCNPKYRFPSKDEVLNFVVKIARLNLKKQSKTLIVVGAYSIGKECVYLSLAAALGVKIHTNASRRRILQSFGWPELSMKLCANGRDTPIHVLPLSNLRHETLKQYLNTYASEYTAVLAFRPTGWTYSETVGNQLDLIKPNSKGNITIYGVPYSEHSSFLELREFVQFLKPDKIIPTVNVGNAANRDKMQSYFREWMKSQDREIVRIRFMFCSIKMERKMDIEEAGTSSQPTTSSNLPSTSYSHTNHTNLSSKRVYQIWQGNNTFMFGGRLIFGPDLRSFIFTTMLIVTPVTSFCVFISQNLVAEFPKHYIGLVLATIPAVFAAYVVLLLILTSGTDPGIIPRNLHPPELDDECDASSVSSEWPINRGASVFRPAKDVIYNGMVVKVKYCHTCMLYRPPRSSHCSICNNCVERFDHHCPWVGQCIGRRNYRFFFMFVSSTTILCLYVFAFCWVNIRKIMEAFDCNMWKAFLKSPVSGILIIYTFIAAWFVGGLTSFHIYLMCTNQTTYENFRYRYDGKTNPYNRGLVYNVREIFFAKVPESRTHFRAKVSEKTLSALKSSLAMYRTMSPELPKKSFDVEMGGKRRAVVEEELEDIQNQIETAARLERCGTHPRHTNWEHKGHCEITPDIHSVDVGLGNEHPVTGREKINGIL</sequence>
<dbReference type="GO" id="GO:0035312">
    <property type="term" value="F:5'-3' DNA exonuclease activity"/>
    <property type="evidence" value="ECO:0007669"/>
    <property type="project" value="TreeGrafter"/>
</dbReference>
<evidence type="ECO:0000256" key="6">
    <source>
        <dbReference type="ARBA" id="ARBA00022763"/>
    </source>
</evidence>
<dbReference type="Pfam" id="PF07522">
    <property type="entry name" value="DRMBL"/>
    <property type="match status" value="1"/>
</dbReference>
<dbReference type="GO" id="GO:0036297">
    <property type="term" value="P:interstrand cross-link repair"/>
    <property type="evidence" value="ECO:0007669"/>
    <property type="project" value="TreeGrafter"/>
</dbReference>
<dbReference type="GO" id="GO:0006303">
    <property type="term" value="P:double-strand break repair via nonhomologous end joining"/>
    <property type="evidence" value="ECO:0007669"/>
    <property type="project" value="TreeGrafter"/>
</dbReference>
<dbReference type="FunFam" id="3.60.15.10:FF:000010">
    <property type="entry name" value="DNA cross-link repair 1A"/>
    <property type="match status" value="1"/>
</dbReference>
<proteinExistence type="inferred from homology"/>
<evidence type="ECO:0000259" key="13">
    <source>
        <dbReference type="Pfam" id="PF01529"/>
    </source>
</evidence>
<evidence type="ECO:0000256" key="2">
    <source>
        <dbReference type="ARBA" id="ARBA00004141"/>
    </source>
</evidence>
<dbReference type="InterPro" id="IPR036866">
    <property type="entry name" value="RibonucZ/Hydroxyglut_hydro"/>
</dbReference>
<dbReference type="GO" id="GO:0016020">
    <property type="term" value="C:membrane"/>
    <property type="evidence" value="ECO:0007669"/>
    <property type="project" value="UniProtKB-SubCell"/>
</dbReference>
<dbReference type="AlphaFoldDB" id="A0A7J6XFM3"/>
<keyword evidence="7 12" id="KW-1133">Transmembrane helix</keyword>
<dbReference type="FunFam" id="3.40.50.12650:FF:000001">
    <property type="entry name" value="DNA cross-link repair 1A"/>
    <property type="match status" value="1"/>
</dbReference>
<evidence type="ECO:0000256" key="4">
    <source>
        <dbReference type="ARBA" id="ARBA00010304"/>
    </source>
</evidence>
<feature type="compositionally biased region" description="Acidic residues" evidence="11">
    <location>
        <begin position="1"/>
        <end position="17"/>
    </location>
</feature>
<feature type="region of interest" description="Disordered" evidence="11">
    <location>
        <begin position="1"/>
        <end position="56"/>
    </location>
</feature>
<reference evidence="15 16" key="1">
    <citation type="submission" date="2020-06" db="EMBL/GenBank/DDBJ databases">
        <title>Transcriptomic and genomic resources for Thalictrum thalictroides and T. hernandezii: Facilitating candidate gene discovery in an emerging model plant lineage.</title>
        <authorList>
            <person name="Arias T."/>
            <person name="Riano-Pachon D.M."/>
            <person name="Di Stilio V.S."/>
        </authorList>
    </citation>
    <scope>NUCLEOTIDE SEQUENCE [LARGE SCALE GENOMIC DNA]</scope>
    <source>
        <strain evidence="16">cv. WT478/WT964</strain>
        <tissue evidence="15">Leaves</tissue>
    </source>
</reference>
<accession>A0A7J6XFM3</accession>
<comment type="caution">
    <text evidence="15">The sequence shown here is derived from an EMBL/GenBank/DDBJ whole genome shotgun (WGS) entry which is preliminary data.</text>
</comment>
<comment type="similarity">
    <text evidence="4">Belongs to the DNA repair metallo-beta-lactamase (DRMBL) family.</text>
</comment>
<evidence type="ECO:0000256" key="5">
    <source>
        <dbReference type="ARBA" id="ARBA00022692"/>
    </source>
</evidence>
<organism evidence="15 16">
    <name type="scientific">Thalictrum thalictroides</name>
    <name type="common">Rue-anemone</name>
    <name type="synonym">Anemone thalictroides</name>
    <dbReference type="NCBI Taxonomy" id="46969"/>
    <lineage>
        <taxon>Eukaryota</taxon>
        <taxon>Viridiplantae</taxon>
        <taxon>Streptophyta</taxon>
        <taxon>Embryophyta</taxon>
        <taxon>Tracheophyta</taxon>
        <taxon>Spermatophyta</taxon>
        <taxon>Magnoliopsida</taxon>
        <taxon>Ranunculales</taxon>
        <taxon>Ranunculaceae</taxon>
        <taxon>Thalictroideae</taxon>
        <taxon>Thalictrum</taxon>
    </lineage>
</organism>